<name>A0A9D9H547_9LACO</name>
<accession>A0A9D9H547</accession>
<dbReference type="InterPro" id="IPR050515">
    <property type="entry name" value="Beta-lactam/transpept"/>
</dbReference>
<reference evidence="13" key="2">
    <citation type="journal article" date="2021" name="PeerJ">
        <title>Extensive microbial diversity within the chicken gut microbiome revealed by metagenomics and culture.</title>
        <authorList>
            <person name="Gilroy R."/>
            <person name="Ravi A."/>
            <person name="Getino M."/>
            <person name="Pursley I."/>
            <person name="Horton D.L."/>
            <person name="Alikhan N.F."/>
            <person name="Baker D."/>
            <person name="Gharbi K."/>
            <person name="Hall N."/>
            <person name="Watson M."/>
            <person name="Adriaenssens E.M."/>
            <person name="Foster-Nyarko E."/>
            <person name="Jarju S."/>
            <person name="Secka A."/>
            <person name="Antonio M."/>
            <person name="Oren A."/>
            <person name="Chaudhuri R.R."/>
            <person name="La Ragione R."/>
            <person name="Hildebrand F."/>
            <person name="Pallen M.J."/>
        </authorList>
    </citation>
    <scope>NUCLEOTIDE SEQUENCE</scope>
    <source>
        <strain evidence="13">C6-149</strain>
    </source>
</reference>
<dbReference type="Gene3D" id="1.10.10.1230">
    <property type="entry name" value="Penicillin-binding protein, N-terminal non-catalytic domain, head sub-domain"/>
    <property type="match status" value="1"/>
</dbReference>
<evidence type="ECO:0000313" key="13">
    <source>
        <dbReference type="EMBL" id="MBO8441420.1"/>
    </source>
</evidence>
<keyword evidence="4 10" id="KW-0812">Transmembrane</keyword>
<evidence type="ECO:0000256" key="8">
    <source>
        <dbReference type="ARBA" id="ARBA00023136"/>
    </source>
</evidence>
<dbReference type="EMBL" id="JADIMP010000052">
    <property type="protein sequence ID" value="MBO8441420.1"/>
    <property type="molecule type" value="Genomic_DNA"/>
</dbReference>
<feature type="domain" description="Penicillin-binding protein transpeptidase" evidence="11">
    <location>
        <begin position="336"/>
        <end position="651"/>
    </location>
</feature>
<keyword evidence="9" id="KW-0961">Cell wall biogenesis/degradation</keyword>
<comment type="similarity">
    <text evidence="2">Belongs to the transpeptidase family.</text>
</comment>
<evidence type="ECO:0000256" key="6">
    <source>
        <dbReference type="ARBA" id="ARBA00022984"/>
    </source>
</evidence>
<evidence type="ECO:0000256" key="5">
    <source>
        <dbReference type="ARBA" id="ARBA00022960"/>
    </source>
</evidence>
<evidence type="ECO:0000256" key="10">
    <source>
        <dbReference type="SAM" id="Phobius"/>
    </source>
</evidence>
<protein>
    <submittedName>
        <fullName evidence="13">Penicillin-binding protein 2</fullName>
    </submittedName>
</protein>
<keyword evidence="8 10" id="KW-0472">Membrane</keyword>
<keyword evidence="3" id="KW-1003">Cell membrane</keyword>
<evidence type="ECO:0000256" key="1">
    <source>
        <dbReference type="ARBA" id="ARBA00004162"/>
    </source>
</evidence>
<organism evidence="13 14">
    <name type="scientific">Candidatus Gallilactobacillus intestinavium</name>
    <dbReference type="NCBI Taxonomy" id="2840838"/>
    <lineage>
        <taxon>Bacteria</taxon>
        <taxon>Bacillati</taxon>
        <taxon>Bacillota</taxon>
        <taxon>Bacilli</taxon>
        <taxon>Lactobacillales</taxon>
        <taxon>Lactobacillaceae</taxon>
        <taxon>Lactobacillaceae incertae sedis</taxon>
        <taxon>Candidatus Gallilactobacillus</taxon>
    </lineage>
</organism>
<sequence>MDFKRYLKDHFQDGIPFRLKILLWLTGILCLALLFQLFNLQIKNGNNFQAEVSRTSNTIESNNVPRGSIYDTNGKVLVANKAHQAIAYTKGINVSASDMYNVARNLSHYLKVDTKGLTKDQEVTYYLANINNFNKVAKNIEKRNSMSSMQLQDAAEAYCKNHYHFNNDQFKNAAEIFSKLNGAYALSTTYIKENGVTDKEVAEVGAHLSSMPGVKISTSWSRTYPNGNSIKDIAGRVTTEKEGLPSNQVLKLLSEGYSRNDSVGASYLEQEYEPVLRGTKSQTRVQVNGNKITKQVKQYPGKPGANLVLTLNQKFQQDLQNLIKSSTPGGTSQGVYAVVMNPNTGAIYGMAGEQRNYKTGKEIADPLGVINQPMVMGSIVKPGLFTSAFQAGVITPEDNTLIDHPIWLKGISKLSTDWNNNGSYPLNAALALETSSNSYAMQVAMKMAGFKYYPGESVYKLPKTMFQIIRNALGQYGLGVKTGVDIPGESAGLEGPTTGKHIGSALPESFGNYDSYTVMQLGQYISTLANGGYRLRPYIVKQIRSTTHEGGLGKVEYNAMPKVLNYVSASKQAKNIIKQGMYDVVYGNSPHKTGANFLEGLTPKIVAKTGTAETITNGQKTVTSSMISYAPINHPKVAIALAMPGLPETMNSYLINQRLMVNIYKLFWKDVLSSNTSN</sequence>
<dbReference type="GO" id="GO:0071972">
    <property type="term" value="F:peptidoglycan L,D-transpeptidase activity"/>
    <property type="evidence" value="ECO:0007669"/>
    <property type="project" value="TreeGrafter"/>
</dbReference>
<evidence type="ECO:0000256" key="4">
    <source>
        <dbReference type="ARBA" id="ARBA00022692"/>
    </source>
</evidence>
<dbReference type="GO" id="GO:0009252">
    <property type="term" value="P:peptidoglycan biosynthetic process"/>
    <property type="evidence" value="ECO:0007669"/>
    <property type="project" value="UniProtKB-KW"/>
</dbReference>
<evidence type="ECO:0000256" key="9">
    <source>
        <dbReference type="ARBA" id="ARBA00023316"/>
    </source>
</evidence>
<dbReference type="GO" id="GO:0005886">
    <property type="term" value="C:plasma membrane"/>
    <property type="evidence" value="ECO:0007669"/>
    <property type="project" value="UniProtKB-SubCell"/>
</dbReference>
<dbReference type="SUPFAM" id="SSF56519">
    <property type="entry name" value="Penicillin binding protein dimerisation domain"/>
    <property type="match status" value="1"/>
</dbReference>
<dbReference type="InterPro" id="IPR036138">
    <property type="entry name" value="PBP_dimer_sf"/>
</dbReference>
<feature type="domain" description="Penicillin-binding protein dimerisation" evidence="12">
    <location>
        <begin position="63"/>
        <end position="293"/>
    </location>
</feature>
<dbReference type="InterPro" id="IPR001460">
    <property type="entry name" value="PCN-bd_Tpept"/>
</dbReference>
<evidence type="ECO:0000313" key="14">
    <source>
        <dbReference type="Proteomes" id="UP000823614"/>
    </source>
</evidence>
<dbReference type="Proteomes" id="UP000823614">
    <property type="component" value="Unassembled WGS sequence"/>
</dbReference>
<dbReference type="Pfam" id="PF03717">
    <property type="entry name" value="PBP_dimer"/>
    <property type="match status" value="1"/>
</dbReference>
<feature type="transmembrane region" description="Helical" evidence="10">
    <location>
        <begin position="21"/>
        <end position="38"/>
    </location>
</feature>
<dbReference type="AlphaFoldDB" id="A0A9D9H547"/>
<dbReference type="Pfam" id="PF00905">
    <property type="entry name" value="Transpeptidase"/>
    <property type="match status" value="1"/>
</dbReference>
<keyword evidence="5" id="KW-0133">Cell shape</keyword>
<reference evidence="13" key="1">
    <citation type="submission" date="2020-10" db="EMBL/GenBank/DDBJ databases">
        <authorList>
            <person name="Gilroy R."/>
        </authorList>
    </citation>
    <scope>NUCLEOTIDE SEQUENCE</scope>
    <source>
        <strain evidence="13">C6-149</strain>
    </source>
</reference>
<evidence type="ECO:0000259" key="12">
    <source>
        <dbReference type="Pfam" id="PF03717"/>
    </source>
</evidence>
<evidence type="ECO:0000259" key="11">
    <source>
        <dbReference type="Pfam" id="PF00905"/>
    </source>
</evidence>
<dbReference type="Gene3D" id="3.40.710.10">
    <property type="entry name" value="DD-peptidase/beta-lactamase superfamily"/>
    <property type="match status" value="1"/>
</dbReference>
<evidence type="ECO:0000256" key="2">
    <source>
        <dbReference type="ARBA" id="ARBA00007171"/>
    </source>
</evidence>
<dbReference type="Gene3D" id="3.90.1310.10">
    <property type="entry name" value="Penicillin-binding protein 2a (Domain 2)"/>
    <property type="match status" value="1"/>
</dbReference>
<comment type="caution">
    <text evidence="13">The sequence shown here is derived from an EMBL/GenBank/DDBJ whole genome shotgun (WGS) entry which is preliminary data.</text>
</comment>
<dbReference type="InterPro" id="IPR005311">
    <property type="entry name" value="PBP_dimer"/>
</dbReference>
<keyword evidence="6" id="KW-0573">Peptidoglycan synthesis</keyword>
<comment type="subcellular location">
    <subcellularLocation>
        <location evidence="1">Cell membrane</location>
        <topology evidence="1">Single-pass membrane protein</topology>
    </subcellularLocation>
</comment>
<gene>
    <name evidence="13" type="ORF">IAA89_03115</name>
</gene>
<evidence type="ECO:0000256" key="3">
    <source>
        <dbReference type="ARBA" id="ARBA00022475"/>
    </source>
</evidence>
<dbReference type="GO" id="GO:0071555">
    <property type="term" value="P:cell wall organization"/>
    <property type="evidence" value="ECO:0007669"/>
    <property type="project" value="UniProtKB-KW"/>
</dbReference>
<keyword evidence="7 10" id="KW-1133">Transmembrane helix</keyword>
<dbReference type="GO" id="GO:0008360">
    <property type="term" value="P:regulation of cell shape"/>
    <property type="evidence" value="ECO:0007669"/>
    <property type="project" value="UniProtKB-KW"/>
</dbReference>
<dbReference type="PANTHER" id="PTHR30627:SF2">
    <property type="entry name" value="PEPTIDOGLYCAN D,D-TRANSPEPTIDASE MRDA"/>
    <property type="match status" value="1"/>
</dbReference>
<evidence type="ECO:0000256" key="7">
    <source>
        <dbReference type="ARBA" id="ARBA00022989"/>
    </source>
</evidence>
<dbReference type="PANTHER" id="PTHR30627">
    <property type="entry name" value="PEPTIDOGLYCAN D,D-TRANSPEPTIDASE"/>
    <property type="match status" value="1"/>
</dbReference>
<dbReference type="GO" id="GO:0008658">
    <property type="term" value="F:penicillin binding"/>
    <property type="evidence" value="ECO:0007669"/>
    <property type="project" value="InterPro"/>
</dbReference>
<dbReference type="SUPFAM" id="SSF56601">
    <property type="entry name" value="beta-lactamase/transpeptidase-like"/>
    <property type="match status" value="1"/>
</dbReference>
<proteinExistence type="inferred from homology"/>
<dbReference type="InterPro" id="IPR012338">
    <property type="entry name" value="Beta-lactam/transpept-like"/>
</dbReference>